<dbReference type="RefSeq" id="WP_035478748.1">
    <property type="nucleotide sequence ID" value="NZ_CADFGL010000070.1"/>
</dbReference>
<dbReference type="Proteomes" id="UP000494249">
    <property type="component" value="Unassembled WGS sequence"/>
</dbReference>
<dbReference type="CDD" id="cd10447">
    <property type="entry name" value="GIY-YIG_unchar_2"/>
    <property type="match status" value="1"/>
</dbReference>
<evidence type="ECO:0000313" key="2">
    <source>
        <dbReference type="Proteomes" id="UP000494249"/>
    </source>
</evidence>
<proteinExistence type="predicted"/>
<sequence length="301" mass="33169">MPLPFSITVFATTGDPQGIRHVDKSNWSGSGVVFPKELFGQLKHEPGFNQAGLYILVGNASEETIYIGEADPVGERLKNHVTNKEGWVWGVYFFDRLHKIGKTEVQYLEYALIACAKQFDRAILLNKNVPTSPTMSLVARATAQAFLEDMYLILPMLGINAFSPPKLGDAPEEQVQAVASGSIAAEIFDTIVVPAREEGFQQEFIGHNCWFAIRINAKHIPKLKYIAAYRVAPVGAITHIAEIASIEPYGDTGKYKLNFKGQAATIGPIPRLDDSEVNMQSARYALRDKLANAGSLDEIWS</sequence>
<dbReference type="EMBL" id="CADIKB010000076">
    <property type="protein sequence ID" value="CAB3741906.1"/>
    <property type="molecule type" value="Genomic_DNA"/>
</dbReference>
<gene>
    <name evidence="1" type="ORF">LMG22037_06544</name>
</gene>
<reference evidence="1 2" key="1">
    <citation type="submission" date="2020-04" db="EMBL/GenBank/DDBJ databases">
        <authorList>
            <person name="De Canck E."/>
        </authorList>
    </citation>
    <scope>NUCLEOTIDE SEQUENCE [LARGE SCALE GENOMIC DNA]</scope>
    <source>
        <strain evidence="1 2">LMG 22037</strain>
    </source>
</reference>
<organism evidence="1 2">
    <name type="scientific">Paraburkholderia phenoliruptrix</name>
    <dbReference type="NCBI Taxonomy" id="252970"/>
    <lineage>
        <taxon>Bacteria</taxon>
        <taxon>Pseudomonadati</taxon>
        <taxon>Pseudomonadota</taxon>
        <taxon>Betaproteobacteria</taxon>
        <taxon>Burkholderiales</taxon>
        <taxon>Burkholderiaceae</taxon>
        <taxon>Paraburkholderia</taxon>
    </lineage>
</organism>
<dbReference type="AlphaFoldDB" id="A0A6J5CQV4"/>
<evidence type="ECO:0000313" key="1">
    <source>
        <dbReference type="EMBL" id="CAB3741906.1"/>
    </source>
</evidence>
<protein>
    <recommendedName>
        <fullName evidence="3">GIY-YIG domain-containing protein</fullName>
    </recommendedName>
</protein>
<evidence type="ECO:0008006" key="3">
    <source>
        <dbReference type="Google" id="ProtNLM"/>
    </source>
</evidence>
<accession>A0A6J5CQV4</accession>
<name>A0A6J5CQV4_9BURK</name>